<organism evidence="1 2">
    <name type="scientific">Clunio marinus</name>
    <dbReference type="NCBI Taxonomy" id="568069"/>
    <lineage>
        <taxon>Eukaryota</taxon>
        <taxon>Metazoa</taxon>
        <taxon>Ecdysozoa</taxon>
        <taxon>Arthropoda</taxon>
        <taxon>Hexapoda</taxon>
        <taxon>Insecta</taxon>
        <taxon>Pterygota</taxon>
        <taxon>Neoptera</taxon>
        <taxon>Endopterygota</taxon>
        <taxon>Diptera</taxon>
        <taxon>Nematocera</taxon>
        <taxon>Chironomoidea</taxon>
        <taxon>Chironomidae</taxon>
        <taxon>Clunio</taxon>
    </lineage>
</organism>
<sequence length="92" mass="10696">MTKNFRQPCQNLAHWRVWETSVEIFHSSIKSNYLKLSSASSLMKSALDNQTTASRSECNQINKKQKADIFCFSLLNVYSHVINFRLEIQIVQ</sequence>
<protein>
    <submittedName>
        <fullName evidence="1">CLUMA_CG014973, isoform A</fullName>
    </submittedName>
</protein>
<proteinExistence type="predicted"/>
<dbReference type="EMBL" id="CVRI01000056">
    <property type="protein sequence ID" value="CRL01757.1"/>
    <property type="molecule type" value="Genomic_DNA"/>
</dbReference>
<dbReference type="Proteomes" id="UP000183832">
    <property type="component" value="Unassembled WGS sequence"/>
</dbReference>
<evidence type="ECO:0000313" key="2">
    <source>
        <dbReference type="Proteomes" id="UP000183832"/>
    </source>
</evidence>
<accession>A0A1J1INF0</accession>
<evidence type="ECO:0000313" key="1">
    <source>
        <dbReference type="EMBL" id="CRL01757.1"/>
    </source>
</evidence>
<dbReference type="AlphaFoldDB" id="A0A1J1INF0"/>
<keyword evidence="2" id="KW-1185">Reference proteome</keyword>
<reference evidence="1 2" key="1">
    <citation type="submission" date="2015-04" db="EMBL/GenBank/DDBJ databases">
        <authorList>
            <person name="Syromyatnikov M.Y."/>
            <person name="Popov V.N."/>
        </authorList>
    </citation>
    <scope>NUCLEOTIDE SEQUENCE [LARGE SCALE GENOMIC DNA]</scope>
</reference>
<name>A0A1J1INF0_9DIPT</name>
<gene>
    <name evidence="1" type="ORF">CLUMA_CG014973</name>
</gene>